<proteinExistence type="inferred from homology"/>
<evidence type="ECO:0000256" key="4">
    <source>
        <dbReference type="ARBA" id="ARBA00023273"/>
    </source>
</evidence>
<dbReference type="Pfam" id="PF17852">
    <property type="entry name" value="Dynein_AAA_lid"/>
    <property type="match status" value="1"/>
</dbReference>
<dbReference type="InterPro" id="IPR026983">
    <property type="entry name" value="DHC"/>
</dbReference>
<dbReference type="Gene3D" id="1.20.1270.280">
    <property type="match status" value="1"/>
</dbReference>
<dbReference type="InterPro" id="IPR035699">
    <property type="entry name" value="AAA_6"/>
</dbReference>
<feature type="domain" description="Dynein heavy chain ATP-binding dynein motor region" evidence="9">
    <location>
        <begin position="1226"/>
        <end position="1461"/>
    </location>
</feature>
<keyword evidence="15" id="KW-1185">Reference proteome</keyword>
<dbReference type="Pfam" id="PF12775">
    <property type="entry name" value="AAA_7"/>
    <property type="match status" value="1"/>
</dbReference>
<gene>
    <name evidence="14" type="ORF">SCF082_LOCUS40815</name>
</gene>
<feature type="coiled-coil region" evidence="5">
    <location>
        <begin position="1451"/>
        <end position="1478"/>
    </location>
</feature>
<comment type="subcellular location">
    <subcellularLocation>
        <location evidence="1">Cytoplasm</location>
        <location evidence="1">Cytoskeleton</location>
        <location evidence="1">Cilium axoneme</location>
    </subcellularLocation>
</comment>
<dbReference type="Proteomes" id="UP001642464">
    <property type="component" value="Unassembled WGS sequence"/>
</dbReference>
<dbReference type="Pfam" id="PF18198">
    <property type="entry name" value="AAA_lid_11"/>
    <property type="match status" value="1"/>
</dbReference>
<evidence type="ECO:0000313" key="14">
    <source>
        <dbReference type="EMBL" id="CAK9086290.1"/>
    </source>
</evidence>
<dbReference type="Gene3D" id="1.10.8.710">
    <property type="match status" value="1"/>
</dbReference>
<evidence type="ECO:0000259" key="13">
    <source>
        <dbReference type="Pfam" id="PF18199"/>
    </source>
</evidence>
<name>A0ABP0QFN8_9DINO</name>
<evidence type="ECO:0000259" key="11">
    <source>
        <dbReference type="Pfam" id="PF17857"/>
    </source>
</evidence>
<evidence type="ECO:0000256" key="5">
    <source>
        <dbReference type="SAM" id="Coils"/>
    </source>
</evidence>
<dbReference type="Gene3D" id="1.10.8.720">
    <property type="entry name" value="Region D6 of dynein motor"/>
    <property type="match status" value="1"/>
</dbReference>
<keyword evidence="4" id="KW-0966">Cell projection</keyword>
<dbReference type="Gene3D" id="1.10.8.1220">
    <property type="match status" value="1"/>
</dbReference>
<feature type="domain" description="Dynein heavy chain coiled coil stalk" evidence="8">
    <location>
        <begin position="1049"/>
        <end position="1195"/>
    </location>
</feature>
<feature type="domain" description="Dynein heavy chain 3 AAA+ lid" evidence="11">
    <location>
        <begin position="694"/>
        <end position="776"/>
    </location>
</feature>
<feature type="domain" description="Dynein heavy chain hydrolytic ATP-binding dynein motor region" evidence="7">
    <location>
        <begin position="1"/>
        <end position="166"/>
    </location>
</feature>
<dbReference type="EMBL" id="CAXAMM010039418">
    <property type="protein sequence ID" value="CAK9086290.1"/>
    <property type="molecule type" value="Genomic_DNA"/>
</dbReference>
<dbReference type="PANTHER" id="PTHR46961">
    <property type="entry name" value="DYNEIN HEAVY CHAIN 1, AXONEMAL-LIKE PROTEIN"/>
    <property type="match status" value="1"/>
</dbReference>
<evidence type="ECO:0000259" key="6">
    <source>
        <dbReference type="Pfam" id="PF03028"/>
    </source>
</evidence>
<keyword evidence="5" id="KW-0175">Coiled coil</keyword>
<dbReference type="Gene3D" id="3.40.50.300">
    <property type="entry name" value="P-loop containing nucleotide triphosphate hydrolases"/>
    <property type="match status" value="4"/>
</dbReference>
<dbReference type="Gene3D" id="1.20.920.30">
    <property type="match status" value="1"/>
</dbReference>
<accession>A0ABP0QFN8</accession>
<feature type="domain" description="Dynein heavy chain AAA lid" evidence="12">
    <location>
        <begin position="1871"/>
        <end position="2016"/>
    </location>
</feature>
<dbReference type="Pfam" id="PF18199">
    <property type="entry name" value="Dynein_C"/>
    <property type="match status" value="1"/>
</dbReference>
<dbReference type="InterPro" id="IPR041589">
    <property type="entry name" value="DNAH3_AAA_lid_1"/>
</dbReference>
<evidence type="ECO:0000259" key="12">
    <source>
        <dbReference type="Pfam" id="PF18198"/>
    </source>
</evidence>
<dbReference type="InterPro" id="IPR004273">
    <property type="entry name" value="Dynein_heavy_D6_P-loop"/>
</dbReference>
<evidence type="ECO:0000259" key="10">
    <source>
        <dbReference type="Pfam" id="PF17852"/>
    </source>
</evidence>
<dbReference type="Pfam" id="PF12777">
    <property type="entry name" value="MT"/>
    <property type="match status" value="1"/>
</dbReference>
<dbReference type="Gene3D" id="6.10.140.1060">
    <property type="match status" value="1"/>
</dbReference>
<dbReference type="Pfam" id="PF12774">
    <property type="entry name" value="AAA_6"/>
    <property type="match status" value="1"/>
</dbReference>
<dbReference type="InterPro" id="IPR041658">
    <property type="entry name" value="AAA_lid_11"/>
</dbReference>
<dbReference type="InterPro" id="IPR041228">
    <property type="entry name" value="Dynein_C"/>
</dbReference>
<organism evidence="14 15">
    <name type="scientific">Durusdinium trenchii</name>
    <dbReference type="NCBI Taxonomy" id="1381693"/>
    <lineage>
        <taxon>Eukaryota</taxon>
        <taxon>Sar</taxon>
        <taxon>Alveolata</taxon>
        <taxon>Dinophyceae</taxon>
        <taxon>Suessiales</taxon>
        <taxon>Symbiodiniaceae</taxon>
        <taxon>Durusdinium</taxon>
    </lineage>
</organism>
<keyword evidence="14" id="KW-0282">Flagellum</keyword>
<dbReference type="Pfam" id="PF12781">
    <property type="entry name" value="AAA_9"/>
    <property type="match status" value="1"/>
</dbReference>
<feature type="domain" description="Dynein heavy chain AAA 5 extension" evidence="10">
    <location>
        <begin position="351"/>
        <end position="463"/>
    </location>
</feature>
<keyword evidence="3" id="KW-0969">Cilium</keyword>
<feature type="coiled-coil region" evidence="5">
    <location>
        <begin position="1080"/>
        <end position="1156"/>
    </location>
</feature>
<dbReference type="InterPro" id="IPR042219">
    <property type="entry name" value="AAA_lid_11_sf"/>
</dbReference>
<dbReference type="Gene3D" id="1.20.920.60">
    <property type="match status" value="1"/>
</dbReference>
<evidence type="ECO:0000256" key="2">
    <source>
        <dbReference type="ARBA" id="ARBA00008887"/>
    </source>
</evidence>
<evidence type="ECO:0000259" key="7">
    <source>
        <dbReference type="Pfam" id="PF12774"/>
    </source>
</evidence>
<dbReference type="Pfam" id="PF17857">
    <property type="entry name" value="AAA_lid_1"/>
    <property type="match status" value="1"/>
</dbReference>
<evidence type="ECO:0000259" key="9">
    <source>
        <dbReference type="Pfam" id="PF12781"/>
    </source>
</evidence>
<evidence type="ECO:0000313" key="15">
    <source>
        <dbReference type="Proteomes" id="UP001642464"/>
    </source>
</evidence>
<reference evidence="14 15" key="1">
    <citation type="submission" date="2024-02" db="EMBL/GenBank/DDBJ databases">
        <authorList>
            <person name="Chen Y."/>
            <person name="Shah S."/>
            <person name="Dougan E. K."/>
            <person name="Thang M."/>
            <person name="Chan C."/>
        </authorList>
    </citation>
    <scope>NUCLEOTIDE SEQUENCE [LARGE SCALE GENOMIC DNA]</scope>
</reference>
<comment type="caution">
    <text evidence="14">The sequence shown here is derived from an EMBL/GenBank/DDBJ whole genome shotgun (WGS) entry which is preliminary data.</text>
</comment>
<dbReference type="Gene3D" id="3.10.490.20">
    <property type="match status" value="1"/>
</dbReference>
<dbReference type="Pfam" id="PF03028">
    <property type="entry name" value="Dynein_heavy"/>
    <property type="match status" value="1"/>
</dbReference>
<protein>
    <submittedName>
        <fullName evidence="14">Flagellar outer arm</fullName>
    </submittedName>
</protein>
<dbReference type="SUPFAM" id="SSF52540">
    <property type="entry name" value="P-loop containing nucleoside triphosphate hydrolases"/>
    <property type="match status" value="2"/>
</dbReference>
<dbReference type="InterPro" id="IPR024743">
    <property type="entry name" value="Dynein_HC_stalk"/>
</dbReference>
<comment type="similarity">
    <text evidence="2">Belongs to the dynein heavy chain family.</text>
</comment>
<dbReference type="InterPro" id="IPR043160">
    <property type="entry name" value="Dynein_C_barrel"/>
</dbReference>
<dbReference type="InterPro" id="IPR043157">
    <property type="entry name" value="Dynein_AAA1S"/>
</dbReference>
<evidence type="ECO:0000259" key="8">
    <source>
        <dbReference type="Pfam" id="PF12777"/>
    </source>
</evidence>
<dbReference type="Gene3D" id="1.10.472.130">
    <property type="match status" value="1"/>
</dbReference>
<dbReference type="InterPro" id="IPR035706">
    <property type="entry name" value="AAA_9"/>
</dbReference>
<feature type="domain" description="Dynein heavy chain C-terminal" evidence="13">
    <location>
        <begin position="2023"/>
        <end position="2351"/>
    </location>
</feature>
<feature type="domain" description="Dynein heavy chain region D6 P-loop" evidence="6">
    <location>
        <begin position="1730"/>
        <end position="1839"/>
    </location>
</feature>
<evidence type="ECO:0000256" key="1">
    <source>
        <dbReference type="ARBA" id="ARBA00004430"/>
    </source>
</evidence>
<dbReference type="InterPro" id="IPR041466">
    <property type="entry name" value="Dynein_AAA5_ext"/>
</dbReference>
<sequence length="2355" mass="267615">MMVPNRETIMRVKLASAGYVGMDGLAKKFNILYKLCEQQLSKQRHYDFGLRNILSVLRQSGSVKRANPGEAEEEMLFMRTVRDMNLSKLVADDVPLFMNLLEDLFPKVTETPEMTYKSLEDTVRRLAETQRLHEKDTWMLKIIQLYEISLVRHGFMLVGPTMCGKSRIMQTLTQGMSEDPEKPTPHKLVVMNPKAITDAQMYGVKDGDEWTPGVFASLWQQRNNRASKYNSWIVCDGPIDAIWIENLNTVLDDNKILTLANNDRIPMTDNCRIVFEVESLRNASPATVSRAGIIYVSTSDLGWGPLVESWLLQRLELGATRQQEVTVLRKTFESWLRTPPPDAGVAVDFFDWNARNLKGVMSTNETILIANILNLLSAMLRMHVQVNEAISEAACIRVFAYSVAWGMGGLLEPDGRKAFHAKLCEVMEQAGHGQYAPPCREGETIFEFVPDPGDRSRPWKHWAPAEWKVPKILRFSALLIPTIDSCRAGYLIEVIAKLDLTRTPPNYKSSLMVGAAGTAKTSTAKMFLNKYPVDVMLSKRLNFSSATTPLGLQKAIEGEVERKTGKTFCPPGGKPLTVFLDDASMPLVNKWEDQVTNELTRQLMEFGGFYFLDRDKRGEFKRIEHLTYIAAMMHPGGGRNDIPNRLKSKFFLFNMVLPSTVSADNIYGSILRARFNTKLGVDGGVVALSANLTTATIALWTKVQKVLLPTPARFHYIFNLRELSRVFQGIMETPLEVMNDEERLVSLWRHECTRVFADKLAREKDKSLIDKLVHDFACEHFGEQLSTYTNLGSTAVKKVHGEKQNAEEKAEEVRAEDGFEGRLGRKRDTTKTEDGVGSIAKTCEDNAMAIDADRQDARAGAELRSAARAEANRELQEALPYLHEANAACQSIKDKDIVELKGNKAPVDIVKLTFDGLLLLMGHKVTEVKVEDKLINKVSGTFIKDRGLDAGETRVLSETFLIQGNLDSFDEHAKAVLNDMNFLRNLKRFAENDRDTINDETCELIEPYLRFDPDPNKSWGPWKHAVLDQSLAKKANAAAEGLCKFVGAMASQLQSWSQNPRTRVMYHEASKIVKPKMDFLKVQEAKLEKARGELAEAEAELHKVQSEVAELDRQLQAAFHAKAELEASKEAQKRKMDAANRLLKGLETEQDRWTEDAANFATRRLALVGDVALAGGFVTYCGPFNSEFRDKITQENFMHDIQQLKLPANDRVNIVEFLVDEGTVGEWSLQGLPSDELSIQNAIMVTRSSRYPLMVDPQGQALAWIKNKEHERIALEPNMCVTTLQNRLLKDQLECTISRLVSKRHGFCLIIENVEKEVDPILDPVLEKAVVNKGSATSKKLVIRIGDGNVDYDERFCLYMTSRLPNPHFSPELSAKTTVIDFTVTLRGLEQQLLGRVLNMEQRALEEMLVQLKEDATNNTKSLQAFGKQLLERLSSSKGNLLDDGELIEVLANTKAKAKDVEGKLEEARQRTLEIDEKREQFRAVATRGSLMYFNMTDMVLVSNPITLQPSGWMYSCSLNQFLEQFDYSVKHSEKVQPTVKRVERIIDFLTYQVYRYMNRGLFERDKMMFKLMVALKISVVNGDLTSDDVMLFLKAGGSLDKNVEKDCPFSKWMNEKVWLNAIQLTRHGFGPGQNPLFRDLTDLLQRNDIGWRKWFDESEPENCPVPEYEDRICVLRNLGPFIRLALVRSLREDRVGIACAQFIDQQLGSKFTAPITDTIFEVYQESGARKPVLYLLSAGTDPTNMIDELAKRKKKFPTDKVSMGEGQEKVAREKNNAAFISGGWLVLQNCHLGIDYMNEVEETLMKTPEIHQDYRLWITCEITSRFPIGLLHLCIKVTQEPPAGLKASLHRTYTTMVTQETLDKVDHEKWRALLYAISFLHSIVQERRKFGPIGWCVPYEFNNSDLDASLLFLEKHLSSTIMVGTPLSWNTIQYMVAEVQYGGRITDDLDRELFITYAARWLCDEMFKASFAFNSYNSDYQYKIPEGLDMNVYRDHIETIPPVESPLIFGLHPNADITYRLKEASEMLTTIIETQPKDTNASVGKSMDEQVKDQCSDHLEKMPPDLVEEVFRAQIHRKDGLKGSNERGFKAPLNIFLFQELQRLQHIIGIVRMSLENLIMAIEGTVVMTVDLLEDSNCVFDGRVPKRWTHDASGAEISWLLPTLGGWCTGLTDRYTQLIWWLEHGRKDWKSFWMTGFTNAQGFLTGIRQEVTRQHKNQNWALDDVVTHTEVLPLEFADRAHPPEEGQNIHGLFIEGARWNRLDGRLEESEAKKLQRLGFYGDRMNMPVIYITAVEVKSKGNANAGQSYPPLNAAVYKYPRRNDRYLIFRLFLRSGDHHPHHWKLRGVCLVAQTD</sequence>
<evidence type="ECO:0000256" key="3">
    <source>
        <dbReference type="ARBA" id="ARBA00023069"/>
    </source>
</evidence>
<dbReference type="InterPro" id="IPR027417">
    <property type="entry name" value="P-loop_NTPase"/>
</dbReference>